<evidence type="ECO:0000313" key="1">
    <source>
        <dbReference type="EMBL" id="KAL3277879.1"/>
    </source>
</evidence>
<proteinExistence type="predicted"/>
<dbReference type="AlphaFoldDB" id="A0ABD2NH61"/>
<keyword evidence="2" id="KW-1185">Reference proteome</keyword>
<dbReference type="Proteomes" id="UP001516400">
    <property type="component" value="Unassembled WGS sequence"/>
</dbReference>
<accession>A0ABD2NH61</accession>
<dbReference type="EMBL" id="JABFTP020000103">
    <property type="protein sequence ID" value="KAL3277879.1"/>
    <property type="molecule type" value="Genomic_DNA"/>
</dbReference>
<comment type="caution">
    <text evidence="1">The sequence shown here is derived from an EMBL/GenBank/DDBJ whole genome shotgun (WGS) entry which is preliminary data.</text>
</comment>
<reference evidence="1 2" key="1">
    <citation type="journal article" date="2021" name="BMC Biol.">
        <title>Horizontally acquired antibacterial genes associated with adaptive radiation of ladybird beetles.</title>
        <authorList>
            <person name="Li H.S."/>
            <person name="Tang X.F."/>
            <person name="Huang Y.H."/>
            <person name="Xu Z.Y."/>
            <person name="Chen M.L."/>
            <person name="Du X.Y."/>
            <person name="Qiu B.Y."/>
            <person name="Chen P.T."/>
            <person name="Zhang W."/>
            <person name="Slipinski A."/>
            <person name="Escalona H.E."/>
            <person name="Waterhouse R.M."/>
            <person name="Zwick A."/>
            <person name="Pang H."/>
        </authorList>
    </citation>
    <scope>NUCLEOTIDE SEQUENCE [LARGE SCALE GENOMIC DNA]</scope>
    <source>
        <strain evidence="1">SYSU2018</strain>
    </source>
</reference>
<protein>
    <submittedName>
        <fullName evidence="1">Uncharacterized protein</fullName>
    </submittedName>
</protein>
<name>A0ABD2NH61_9CUCU</name>
<evidence type="ECO:0000313" key="2">
    <source>
        <dbReference type="Proteomes" id="UP001516400"/>
    </source>
</evidence>
<organism evidence="1 2">
    <name type="scientific">Cryptolaemus montrouzieri</name>
    <dbReference type="NCBI Taxonomy" id="559131"/>
    <lineage>
        <taxon>Eukaryota</taxon>
        <taxon>Metazoa</taxon>
        <taxon>Ecdysozoa</taxon>
        <taxon>Arthropoda</taxon>
        <taxon>Hexapoda</taxon>
        <taxon>Insecta</taxon>
        <taxon>Pterygota</taxon>
        <taxon>Neoptera</taxon>
        <taxon>Endopterygota</taxon>
        <taxon>Coleoptera</taxon>
        <taxon>Polyphaga</taxon>
        <taxon>Cucujiformia</taxon>
        <taxon>Coccinelloidea</taxon>
        <taxon>Coccinellidae</taxon>
        <taxon>Scymninae</taxon>
        <taxon>Scymnini</taxon>
        <taxon>Cryptolaemus</taxon>
    </lineage>
</organism>
<sequence>MVRSSTINLNYDKGPKTVIGRGRRRFGKLSSGQVESDQKDGFVGLEKKAWFFIGRVQNHVSEEKTIEYLAEPGYENEAVDVNELAFKTELDDFKSISVKVSFSKKDELYNAQFLSVKRFNFQLYEKNRPVGQFFMLQSKESSTPVINSIIKTFKKLIRRHSASVNTICSP</sequence>
<gene>
    <name evidence="1" type="ORF">HHI36_013220</name>
</gene>